<evidence type="ECO:0000313" key="2">
    <source>
        <dbReference type="EMBL" id="GFT41678.1"/>
    </source>
</evidence>
<organism evidence="2 3">
    <name type="scientific">Nephila pilipes</name>
    <name type="common">Giant wood spider</name>
    <name type="synonym">Nephila maculata</name>
    <dbReference type="NCBI Taxonomy" id="299642"/>
    <lineage>
        <taxon>Eukaryota</taxon>
        <taxon>Metazoa</taxon>
        <taxon>Ecdysozoa</taxon>
        <taxon>Arthropoda</taxon>
        <taxon>Chelicerata</taxon>
        <taxon>Arachnida</taxon>
        <taxon>Araneae</taxon>
        <taxon>Araneomorphae</taxon>
        <taxon>Entelegynae</taxon>
        <taxon>Araneoidea</taxon>
        <taxon>Nephilidae</taxon>
        <taxon>Nephila</taxon>
    </lineage>
</organism>
<dbReference type="InterPro" id="IPR043198">
    <property type="entry name" value="Cyclin/Ssn8"/>
</dbReference>
<dbReference type="InterPro" id="IPR036915">
    <property type="entry name" value="Cyclin-like_sf"/>
</dbReference>
<dbReference type="PANTHER" id="PTHR10026">
    <property type="entry name" value="CYCLIN"/>
    <property type="match status" value="1"/>
</dbReference>
<proteinExistence type="predicted"/>
<keyword evidence="1" id="KW-0195">Cyclin</keyword>
<evidence type="ECO:0000256" key="1">
    <source>
        <dbReference type="ARBA" id="ARBA00023127"/>
    </source>
</evidence>
<dbReference type="GO" id="GO:0016538">
    <property type="term" value="F:cyclin-dependent protein serine/threonine kinase regulator activity"/>
    <property type="evidence" value="ECO:0007669"/>
    <property type="project" value="InterPro"/>
</dbReference>
<dbReference type="GO" id="GO:0006357">
    <property type="term" value="P:regulation of transcription by RNA polymerase II"/>
    <property type="evidence" value="ECO:0007669"/>
    <property type="project" value="InterPro"/>
</dbReference>
<keyword evidence="3" id="KW-1185">Reference proteome</keyword>
<dbReference type="EMBL" id="BMAW01015040">
    <property type="protein sequence ID" value="GFT41678.1"/>
    <property type="molecule type" value="Genomic_DNA"/>
</dbReference>
<protein>
    <recommendedName>
        <fullName evidence="4">Cyclin N-terminal domain-containing protein</fullName>
    </recommendedName>
</protein>
<dbReference type="OrthoDB" id="6429074at2759"/>
<evidence type="ECO:0008006" key="4">
    <source>
        <dbReference type="Google" id="ProtNLM"/>
    </source>
</evidence>
<dbReference type="SUPFAM" id="SSF47954">
    <property type="entry name" value="Cyclin-like"/>
    <property type="match status" value="2"/>
</dbReference>
<dbReference type="Gene3D" id="1.10.472.10">
    <property type="entry name" value="Cyclin-like"/>
    <property type="match status" value="2"/>
</dbReference>
<dbReference type="AlphaFoldDB" id="A0A8X6P0Q5"/>
<accession>A0A8X6P0Q5</accession>
<reference evidence="2" key="1">
    <citation type="submission" date="2020-08" db="EMBL/GenBank/DDBJ databases">
        <title>Multicomponent nature underlies the extraordinary mechanical properties of spider dragline silk.</title>
        <authorList>
            <person name="Kono N."/>
            <person name="Nakamura H."/>
            <person name="Mori M."/>
            <person name="Yoshida Y."/>
            <person name="Ohtoshi R."/>
            <person name="Malay A.D."/>
            <person name="Moran D.A.P."/>
            <person name="Tomita M."/>
            <person name="Numata K."/>
            <person name="Arakawa K."/>
        </authorList>
    </citation>
    <scope>NUCLEOTIDE SEQUENCE</scope>
</reference>
<comment type="caution">
    <text evidence="2">The sequence shown here is derived from an EMBL/GenBank/DDBJ whole genome shotgun (WGS) entry which is preliminary data.</text>
</comment>
<name>A0A8X6P0Q5_NEPPI</name>
<evidence type="ECO:0000313" key="3">
    <source>
        <dbReference type="Proteomes" id="UP000887013"/>
    </source>
</evidence>
<gene>
    <name evidence="2" type="primary">NCL1_49058</name>
    <name evidence="2" type="ORF">NPIL_79801</name>
</gene>
<dbReference type="Proteomes" id="UP000887013">
    <property type="component" value="Unassembled WGS sequence"/>
</dbReference>
<sequence length="253" mass="28639">MSDSDVSGLTNDFSNCKMNVSSDLQISEGALVIQEYGSIIGCPMTTVAKALVLYHRFQRLVEGHEDDLICVPAAVLNISIQLCDDDIKAEKIVLVFYHKNMDKKVHEDSNREDPPADKIKQMIKSLIKVVYFVCRVLSFTLDCEIAHKYVFGYLSKFQHVAKFSDSEIVGFSTTAAKLLSTFYLCQRCIQYEPQAISAACMFFLYEYFDMNISKLLPIMNKEFGEYAEPEKVWNILDDMLSVSLISTKIALAV</sequence>